<evidence type="ECO:0000256" key="3">
    <source>
        <dbReference type="ARBA" id="ARBA00022427"/>
    </source>
</evidence>
<keyword evidence="5" id="KW-0597">Phosphoprotein</keyword>
<evidence type="ECO:0000313" key="12">
    <source>
        <dbReference type="EMBL" id="CAL4088267.1"/>
    </source>
</evidence>
<evidence type="ECO:0000256" key="5">
    <source>
        <dbReference type="ARBA" id="ARBA00022553"/>
    </source>
</evidence>
<dbReference type="PANTHER" id="PTHR19964:SF92">
    <property type="entry name" value="PATJ HOMOLOG"/>
    <property type="match status" value="1"/>
</dbReference>
<dbReference type="SUPFAM" id="SSF50156">
    <property type="entry name" value="PDZ domain-like"/>
    <property type="match status" value="1"/>
</dbReference>
<feature type="compositionally biased region" description="Low complexity" evidence="9">
    <location>
        <begin position="294"/>
        <end position="303"/>
    </location>
</feature>
<evidence type="ECO:0000256" key="7">
    <source>
        <dbReference type="ARBA" id="ARBA00022949"/>
    </source>
</evidence>
<feature type="domain" description="PDZ" evidence="10">
    <location>
        <begin position="181"/>
        <end position="268"/>
    </location>
</feature>
<dbReference type="GO" id="GO:0005923">
    <property type="term" value="C:bicellular tight junction"/>
    <property type="evidence" value="ECO:0007669"/>
    <property type="project" value="UniProtKB-SubCell"/>
</dbReference>
<dbReference type="Gene3D" id="1.10.287.650">
    <property type="entry name" value="L27 domain"/>
    <property type="match status" value="1"/>
</dbReference>
<keyword evidence="8" id="KW-0472">Membrane</keyword>
<dbReference type="Gene3D" id="2.30.42.10">
    <property type="match status" value="1"/>
</dbReference>
<dbReference type="Pfam" id="PF00595">
    <property type="entry name" value="PDZ"/>
    <property type="match status" value="1"/>
</dbReference>
<dbReference type="SMART" id="SM00228">
    <property type="entry name" value="PDZ"/>
    <property type="match status" value="1"/>
</dbReference>
<dbReference type="InterPro" id="IPR051342">
    <property type="entry name" value="PDZ_scaffold"/>
</dbReference>
<evidence type="ECO:0000256" key="9">
    <source>
        <dbReference type="SAM" id="MobiDB-lite"/>
    </source>
</evidence>
<dbReference type="Proteomes" id="UP001497623">
    <property type="component" value="Unassembled WGS sequence"/>
</dbReference>
<reference evidence="12 13" key="1">
    <citation type="submission" date="2024-05" db="EMBL/GenBank/DDBJ databases">
        <authorList>
            <person name="Wallberg A."/>
        </authorList>
    </citation>
    <scope>NUCLEOTIDE SEQUENCE [LARGE SCALE GENOMIC DNA]</scope>
</reference>
<dbReference type="InterPro" id="IPR015132">
    <property type="entry name" value="L27_2"/>
</dbReference>
<dbReference type="CDD" id="cd06689">
    <property type="entry name" value="PDZ1_MUPP1-like"/>
    <property type="match status" value="1"/>
</dbReference>
<evidence type="ECO:0000256" key="1">
    <source>
        <dbReference type="ARBA" id="ARBA00004221"/>
    </source>
</evidence>
<dbReference type="InterPro" id="IPR004172">
    <property type="entry name" value="L27_dom"/>
</dbReference>
<keyword evidence="4" id="KW-1003">Cell membrane</keyword>
<evidence type="ECO:0000256" key="6">
    <source>
        <dbReference type="ARBA" id="ARBA00022737"/>
    </source>
</evidence>
<dbReference type="Pfam" id="PF09045">
    <property type="entry name" value="L27_2"/>
    <property type="match status" value="1"/>
</dbReference>
<feature type="domain" description="L27" evidence="11">
    <location>
        <begin position="3"/>
        <end position="67"/>
    </location>
</feature>
<comment type="caution">
    <text evidence="12">The sequence shown here is derived from an EMBL/GenBank/DDBJ whole genome shotgun (WGS) entry which is preliminary data.</text>
</comment>
<sequence length="321" mass="35252">MPISTDTTEALSLLERIQRAMKESDDITISDKCSNDLNTLISVLESPVFTGILNIQDSLKELKRQVSQHPSIVPSDFDITSDGRLVLHIAPNDHELDETYDEDLDEDPRHYNGHGSHTPRSTLSTLTRDGMESSDTMVSSSVGEPLEGVDGEMPAAITNQTLDEELQRAVTLAAAGRELHRIELYKPDGCSLGFSVVGLRSEQRGELGIYVQGIQPTGIAAKDGRLQEGDQILAIDGQVLDSYISHQQAIGILQQATRHVDLVVARAPAEAAAEDQEEEQLQYQQQLQLQQQQQLQLEQQAEAPGPPAVQQQQDNNDSVMV</sequence>
<organism evidence="12 13">
    <name type="scientific">Meganyctiphanes norvegica</name>
    <name type="common">Northern krill</name>
    <name type="synonym">Thysanopoda norvegica</name>
    <dbReference type="NCBI Taxonomy" id="48144"/>
    <lineage>
        <taxon>Eukaryota</taxon>
        <taxon>Metazoa</taxon>
        <taxon>Ecdysozoa</taxon>
        <taxon>Arthropoda</taxon>
        <taxon>Crustacea</taxon>
        <taxon>Multicrustacea</taxon>
        <taxon>Malacostraca</taxon>
        <taxon>Eumalacostraca</taxon>
        <taxon>Eucarida</taxon>
        <taxon>Euphausiacea</taxon>
        <taxon>Euphausiidae</taxon>
        <taxon>Meganyctiphanes</taxon>
    </lineage>
</organism>
<evidence type="ECO:0000313" key="13">
    <source>
        <dbReference type="Proteomes" id="UP001497623"/>
    </source>
</evidence>
<keyword evidence="13" id="KW-1185">Reference proteome</keyword>
<keyword evidence="3" id="KW-0796">Tight junction</keyword>
<comment type="subcellular location">
    <subcellularLocation>
        <location evidence="1">Apical cell membrane</location>
    </subcellularLocation>
    <subcellularLocation>
        <location evidence="2">Cell junction</location>
        <location evidence="2">Tight junction</location>
    </subcellularLocation>
</comment>
<keyword evidence="6" id="KW-0677">Repeat</keyword>
<feature type="compositionally biased region" description="Polar residues" evidence="9">
    <location>
        <begin position="309"/>
        <end position="321"/>
    </location>
</feature>
<feature type="region of interest" description="Disordered" evidence="9">
    <location>
        <begin position="294"/>
        <end position="321"/>
    </location>
</feature>
<feature type="compositionally biased region" description="Polar residues" evidence="9">
    <location>
        <begin position="118"/>
        <end position="142"/>
    </location>
</feature>
<gene>
    <name evidence="12" type="ORF">MNOR_LOCUS13507</name>
</gene>
<dbReference type="GO" id="GO:0016324">
    <property type="term" value="C:apical plasma membrane"/>
    <property type="evidence" value="ECO:0007669"/>
    <property type="project" value="UniProtKB-SubCell"/>
</dbReference>
<name>A0AAV2QJQ5_MEGNR</name>
<evidence type="ECO:0008006" key="14">
    <source>
        <dbReference type="Google" id="ProtNLM"/>
    </source>
</evidence>
<dbReference type="InterPro" id="IPR001478">
    <property type="entry name" value="PDZ"/>
</dbReference>
<dbReference type="SUPFAM" id="SSF101288">
    <property type="entry name" value="L27 domain"/>
    <property type="match status" value="1"/>
</dbReference>
<evidence type="ECO:0000259" key="10">
    <source>
        <dbReference type="PROSITE" id="PS50106"/>
    </source>
</evidence>
<evidence type="ECO:0000256" key="8">
    <source>
        <dbReference type="ARBA" id="ARBA00023136"/>
    </source>
</evidence>
<proteinExistence type="predicted"/>
<dbReference type="InterPro" id="IPR036892">
    <property type="entry name" value="L27_dom_sf"/>
</dbReference>
<feature type="non-terminal residue" evidence="12">
    <location>
        <position position="321"/>
    </location>
</feature>
<accession>A0AAV2QJQ5</accession>
<evidence type="ECO:0000256" key="4">
    <source>
        <dbReference type="ARBA" id="ARBA00022475"/>
    </source>
</evidence>
<dbReference type="EMBL" id="CAXKWB010007755">
    <property type="protein sequence ID" value="CAL4088267.1"/>
    <property type="molecule type" value="Genomic_DNA"/>
</dbReference>
<evidence type="ECO:0000259" key="11">
    <source>
        <dbReference type="PROSITE" id="PS51022"/>
    </source>
</evidence>
<protein>
    <recommendedName>
        <fullName evidence="14">PDZ domain-containing protein</fullName>
    </recommendedName>
</protein>
<dbReference type="PROSITE" id="PS50106">
    <property type="entry name" value="PDZ"/>
    <property type="match status" value="1"/>
</dbReference>
<evidence type="ECO:0000256" key="2">
    <source>
        <dbReference type="ARBA" id="ARBA00004435"/>
    </source>
</evidence>
<dbReference type="AlphaFoldDB" id="A0AAV2QJQ5"/>
<keyword evidence="7" id="KW-0965">Cell junction</keyword>
<dbReference type="PANTHER" id="PTHR19964">
    <property type="entry name" value="MULTIPLE PDZ DOMAIN PROTEIN"/>
    <property type="match status" value="1"/>
</dbReference>
<feature type="region of interest" description="Disordered" evidence="9">
    <location>
        <begin position="103"/>
        <end position="150"/>
    </location>
</feature>
<dbReference type="InterPro" id="IPR036034">
    <property type="entry name" value="PDZ_sf"/>
</dbReference>
<dbReference type="PROSITE" id="PS51022">
    <property type="entry name" value="L27"/>
    <property type="match status" value="1"/>
</dbReference>